<dbReference type="STRING" id="436010.A0A166R2Z9"/>
<evidence type="ECO:0000313" key="3">
    <source>
        <dbReference type="Proteomes" id="UP000076532"/>
    </source>
</evidence>
<reference evidence="2 3" key="1">
    <citation type="journal article" date="2016" name="Mol. Biol. Evol.">
        <title>Comparative Genomics of Early-Diverging Mushroom-Forming Fungi Provides Insights into the Origins of Lignocellulose Decay Capabilities.</title>
        <authorList>
            <person name="Nagy L.G."/>
            <person name="Riley R."/>
            <person name="Tritt A."/>
            <person name="Adam C."/>
            <person name="Daum C."/>
            <person name="Floudas D."/>
            <person name="Sun H."/>
            <person name="Yadav J.S."/>
            <person name="Pangilinan J."/>
            <person name="Larsson K.H."/>
            <person name="Matsuura K."/>
            <person name="Barry K."/>
            <person name="Labutti K."/>
            <person name="Kuo R."/>
            <person name="Ohm R.A."/>
            <person name="Bhattacharya S.S."/>
            <person name="Shirouzu T."/>
            <person name="Yoshinaga Y."/>
            <person name="Martin F.M."/>
            <person name="Grigoriev I.V."/>
            <person name="Hibbett D.S."/>
        </authorList>
    </citation>
    <scope>NUCLEOTIDE SEQUENCE [LARGE SCALE GENOMIC DNA]</scope>
    <source>
        <strain evidence="2 3">CBS 109695</strain>
    </source>
</reference>
<dbReference type="AlphaFoldDB" id="A0A166R2Z9"/>
<dbReference type="Pfam" id="PF18718">
    <property type="entry name" value="CxC5"/>
    <property type="match status" value="1"/>
</dbReference>
<gene>
    <name evidence="2" type="ORF">FIBSPDRAFT_730025</name>
</gene>
<organism evidence="2 3">
    <name type="scientific">Athelia psychrophila</name>
    <dbReference type="NCBI Taxonomy" id="1759441"/>
    <lineage>
        <taxon>Eukaryota</taxon>
        <taxon>Fungi</taxon>
        <taxon>Dikarya</taxon>
        <taxon>Basidiomycota</taxon>
        <taxon>Agaricomycotina</taxon>
        <taxon>Agaricomycetes</taxon>
        <taxon>Agaricomycetidae</taxon>
        <taxon>Atheliales</taxon>
        <taxon>Atheliaceae</taxon>
        <taxon>Athelia</taxon>
    </lineage>
</organism>
<sequence length="186" mass="20999">MPKNIEICSLLARMSEHEVLRGLTVTQLMAFVNHAVCLRRSIQLTQPLSEDDIAAPEFIPGSISEFLSESVGIPYQHITTCWSILKDLVWQQPTSEELSEKQEEQFVKHGWRRGITSISLYPPTNHCSQLLRRLKKAEARQVVVYTLAHGARPAYSVHLYCPGKSPSAIHPPSTNSPCRLQYQLPP</sequence>
<protein>
    <recommendedName>
        <fullName evidence="1">CxC5 like cysteine cluster associated with KDZ domain-containing protein</fullName>
    </recommendedName>
</protein>
<dbReference type="OrthoDB" id="2956462at2759"/>
<dbReference type="Proteomes" id="UP000076532">
    <property type="component" value="Unassembled WGS sequence"/>
</dbReference>
<dbReference type="InterPro" id="IPR041539">
    <property type="entry name" value="CxC5"/>
</dbReference>
<name>A0A166R2Z9_9AGAM</name>
<feature type="domain" description="CxC5 like cysteine cluster associated with KDZ" evidence="1">
    <location>
        <begin position="116"/>
        <end position="162"/>
    </location>
</feature>
<keyword evidence="3" id="KW-1185">Reference proteome</keyword>
<evidence type="ECO:0000313" key="2">
    <source>
        <dbReference type="EMBL" id="KZP27843.1"/>
    </source>
</evidence>
<evidence type="ECO:0000259" key="1">
    <source>
        <dbReference type="Pfam" id="PF18718"/>
    </source>
</evidence>
<accession>A0A166R2Z9</accession>
<dbReference type="EMBL" id="KV417506">
    <property type="protein sequence ID" value="KZP27843.1"/>
    <property type="molecule type" value="Genomic_DNA"/>
</dbReference>
<proteinExistence type="predicted"/>